<evidence type="ECO:0000313" key="3">
    <source>
        <dbReference type="Proteomes" id="UP000554235"/>
    </source>
</evidence>
<comment type="caution">
    <text evidence="2">The sequence shown here is derived from an EMBL/GenBank/DDBJ whole genome shotgun (WGS) entry which is preliminary data.</text>
</comment>
<feature type="compositionally biased region" description="Basic and acidic residues" evidence="1">
    <location>
        <begin position="620"/>
        <end position="629"/>
    </location>
</feature>
<proteinExistence type="predicted"/>
<dbReference type="EMBL" id="JAADYS010000736">
    <property type="protein sequence ID" value="KAF4467523.1"/>
    <property type="molecule type" value="Genomic_DNA"/>
</dbReference>
<keyword evidence="3" id="KW-1185">Reference proteome</keyword>
<reference evidence="2 3" key="1">
    <citation type="submission" date="2020-01" db="EMBL/GenBank/DDBJ databases">
        <title>Identification and distribution of gene clusters putatively required for synthesis of sphingolipid metabolism inhibitors in phylogenetically diverse species of the filamentous fungus Fusarium.</title>
        <authorList>
            <person name="Kim H.-S."/>
            <person name="Busman M."/>
            <person name="Brown D.W."/>
            <person name="Divon H."/>
            <person name="Uhlig S."/>
            <person name="Proctor R.H."/>
        </authorList>
    </citation>
    <scope>NUCLEOTIDE SEQUENCE [LARGE SCALE GENOMIC DNA]</scope>
    <source>
        <strain evidence="2 3">NRRL 20459</strain>
    </source>
</reference>
<name>A0A8H4PE41_9HYPO</name>
<feature type="compositionally biased region" description="Pro residues" evidence="1">
    <location>
        <begin position="153"/>
        <end position="164"/>
    </location>
</feature>
<accession>A0A8H4PE41</accession>
<dbReference type="SUPFAM" id="SSF52540">
    <property type="entry name" value="P-loop containing nucleoside triphosphate hydrolases"/>
    <property type="match status" value="2"/>
</dbReference>
<gene>
    <name evidence="2" type="ORF">FALBO_5606</name>
</gene>
<evidence type="ECO:0000256" key="1">
    <source>
        <dbReference type="SAM" id="MobiDB-lite"/>
    </source>
</evidence>
<feature type="region of interest" description="Disordered" evidence="1">
    <location>
        <begin position="619"/>
        <end position="638"/>
    </location>
</feature>
<feature type="compositionally biased region" description="Basic and acidic residues" evidence="1">
    <location>
        <begin position="767"/>
        <end position="783"/>
    </location>
</feature>
<organism evidence="2 3">
    <name type="scientific">Fusarium albosuccineum</name>
    <dbReference type="NCBI Taxonomy" id="1237068"/>
    <lineage>
        <taxon>Eukaryota</taxon>
        <taxon>Fungi</taxon>
        <taxon>Dikarya</taxon>
        <taxon>Ascomycota</taxon>
        <taxon>Pezizomycotina</taxon>
        <taxon>Sordariomycetes</taxon>
        <taxon>Hypocreomycetidae</taxon>
        <taxon>Hypocreales</taxon>
        <taxon>Nectriaceae</taxon>
        <taxon>Fusarium</taxon>
        <taxon>Fusarium decemcellulare species complex</taxon>
    </lineage>
</organism>
<dbReference type="InterPro" id="IPR027417">
    <property type="entry name" value="P-loop_NTPase"/>
</dbReference>
<evidence type="ECO:0000313" key="2">
    <source>
        <dbReference type="EMBL" id="KAF4467523.1"/>
    </source>
</evidence>
<protein>
    <submittedName>
        <fullName evidence="2">Uncharacterized protein</fullName>
    </submittedName>
</protein>
<dbReference type="OrthoDB" id="5139665at2759"/>
<dbReference type="PANTHER" id="PTHR10799">
    <property type="entry name" value="SNF2/RAD54 HELICASE FAMILY"/>
    <property type="match status" value="1"/>
</dbReference>
<feature type="region of interest" description="Disordered" evidence="1">
    <location>
        <begin position="128"/>
        <end position="168"/>
    </location>
</feature>
<sequence length="1005" mass="111624">MSIYTLDDIVLIIRQPLSTPHSSHSAGSLIRLESARLNIHDIAESVVASPSAYSWDILTSLLTSNNAPAGASDDLKIRAELPQPTQGQPVDTTVLDSPGTFQRWLGCILSALQRRAYIPGLHGPIGLHPTGDLPQHPSSVPGGRTVAQSAPRRPSPPLPPPPRKNAPQTVIDLTESDEEVDSVRDATDGLLSNLYQTLTIRDEAEAKEAAELFQLPSLDPPHSTTKIITGFNRGRPLRPWQLLGIYALIKRVVSDAILLGQYLADPPGGGKTLLAVCLIGVYRTMRLIREHIDDYPELHNQPPGSARSCNLSAQFGLQCLCVQGSLLAQWEQKLPEDGFTFITCESYLISEWAREFDHNVCAEIDEPGHPFHGRMFLRAFKLTASDNFAPVPGHDDRNNVAAEQSNFAPELGVFLQPGESSLVVKKTPEQLAKAPQTVWIENWLEPGKFGFKDTQNSWMSHSWAGIPAGKKDPPDLSDPLTTADSSIVLLMSRGLLESRSKRDAFRSGGDVMVRPEGGSTEQAISIRMVAKVAFVAAILVHDEAHQRVSADCLSYKALLQNIQLNSQQRNGSKYGPYVLLLSGTPFPAKLAEICNMLNLLSWDNRPVDALRKRLAGLENMAKRQTHEPDQEQDDEGGRTMLDMTGNVKQEVQQISELLSRWMMGRTHDSSLWKDGYRIEDNRPKRHDVKIERRTPDQCLRKLDRMRSHVAQDFRASSGASKQVMDRLTRSVAWTPLLRAGSVALLLEEQLVGDNRFPITYNEIEKDLSSDSRQSEGIRGERKSQKPKSPRGGQPERIVELAHNPDMLKDLWFDTLLKICRMAQNGQVYSEDDEGTTAPAIDCPRHIIIFCPSPLVTYIVYHFLRHHLNDEAICHILTAYFPGSPTKRNKLVAQWAGDAGEIDARAINSSTSRPPKVIIGVVSIRVACTGMNTMTFASIGIIFGEPSRGSDREQAIARLHRMGQQREVVIYQFRRTDNPALLATEDSNNRRNDLCIGRFDIATTNE</sequence>
<dbReference type="Proteomes" id="UP000554235">
    <property type="component" value="Unassembled WGS sequence"/>
</dbReference>
<dbReference type="AlphaFoldDB" id="A0A8H4PE41"/>
<dbReference type="Gene3D" id="3.40.50.300">
    <property type="entry name" value="P-loop containing nucleotide triphosphate hydrolases"/>
    <property type="match status" value="2"/>
</dbReference>
<feature type="region of interest" description="Disordered" evidence="1">
    <location>
        <begin position="767"/>
        <end position="797"/>
    </location>
</feature>